<dbReference type="GO" id="GO:0016787">
    <property type="term" value="F:hydrolase activity"/>
    <property type="evidence" value="ECO:0007669"/>
    <property type="project" value="UniProtKB-KW"/>
</dbReference>
<dbReference type="Proteomes" id="UP001247620">
    <property type="component" value="Unassembled WGS sequence"/>
</dbReference>
<gene>
    <name evidence="5" type="ORF">J2W55_002993</name>
</gene>
<name>A0ABU1TE52_9SPHI</name>
<feature type="chain" id="PRO_5046274193" evidence="4">
    <location>
        <begin position="23"/>
        <end position="385"/>
    </location>
</feature>
<proteinExistence type="inferred from homology"/>
<evidence type="ECO:0000256" key="4">
    <source>
        <dbReference type="SAM" id="SignalP"/>
    </source>
</evidence>
<evidence type="ECO:0000313" key="5">
    <source>
        <dbReference type="EMBL" id="MDR6943140.1"/>
    </source>
</evidence>
<dbReference type="InterPro" id="IPR007184">
    <property type="entry name" value="Mannoside_phosphorylase"/>
</dbReference>
<dbReference type="PIRSF" id="PIRSF016202">
    <property type="entry name" value="PH1107"/>
    <property type="match status" value="1"/>
</dbReference>
<evidence type="ECO:0000313" key="6">
    <source>
        <dbReference type="Proteomes" id="UP001247620"/>
    </source>
</evidence>
<sequence>MINLLRSVRILILVLFAQTCFGQSNDNKLPSWAFGGFARPVDVNPIISPDTSSKFTDPVSQKVVAWEANDTFNPAAAIKNNKIVVLYRAEDQYGIGIGYRTSRLGYAESNDGIHFKRLKTPVLYPANDLAKKYEWPGGCEDPRVAVTPNGTYVVFYTEWNRDVPRLGAATSTDLIHWTKHGPIFQTAYNGKFFNIASKSASILTRVVNGKQVIIKIKGKYWLYWGEHHVYAATSTNLVDWAAVTNKNGELKELISPRKGYFDSDLTECGPPALMTNKGIILFYNGKNKAAEGRDKRFNANSYCAGQALFDRKNPSKPLSRLDLPFLRPMEPFEKSGQYVNGTVFIEGMVYFKKKWFLYYGCADSRVGVAIYDPAKPAPADPVTDQ</sequence>
<dbReference type="InterPro" id="IPR023296">
    <property type="entry name" value="Glyco_hydro_beta-prop_sf"/>
</dbReference>
<dbReference type="SUPFAM" id="SSF75005">
    <property type="entry name" value="Arabinanase/levansucrase/invertase"/>
    <property type="match status" value="1"/>
</dbReference>
<comment type="caution">
    <text evidence="5">The sequence shown here is derived from an EMBL/GenBank/DDBJ whole genome shotgun (WGS) entry which is preliminary data.</text>
</comment>
<keyword evidence="5" id="KW-0378">Hydrolase</keyword>
<evidence type="ECO:0000256" key="3">
    <source>
        <dbReference type="ARBA" id="ARBA00024356"/>
    </source>
</evidence>
<dbReference type="CDD" id="cd18610">
    <property type="entry name" value="GH130_BT3780-like"/>
    <property type="match status" value="1"/>
</dbReference>
<dbReference type="EMBL" id="JAVDUU010000003">
    <property type="protein sequence ID" value="MDR6943140.1"/>
    <property type="molecule type" value="Genomic_DNA"/>
</dbReference>
<dbReference type="PANTHER" id="PTHR34106">
    <property type="entry name" value="GLYCOSIDASE"/>
    <property type="match status" value="1"/>
</dbReference>
<dbReference type="PANTHER" id="PTHR34106:SF5">
    <property type="entry name" value="GLYCOSIDASE"/>
    <property type="match status" value="1"/>
</dbReference>
<dbReference type="Pfam" id="PF04041">
    <property type="entry name" value="Glyco_hydro_130"/>
    <property type="match status" value="1"/>
</dbReference>
<keyword evidence="2" id="KW-0808">Transferase</keyword>
<comment type="similarity">
    <text evidence="3">Belongs to the glycosyl hydrolase 130 family.</text>
</comment>
<organism evidence="5 6">
    <name type="scientific">Mucilaginibacter pocheonensis</name>
    <dbReference type="NCBI Taxonomy" id="398050"/>
    <lineage>
        <taxon>Bacteria</taxon>
        <taxon>Pseudomonadati</taxon>
        <taxon>Bacteroidota</taxon>
        <taxon>Sphingobacteriia</taxon>
        <taxon>Sphingobacteriales</taxon>
        <taxon>Sphingobacteriaceae</taxon>
        <taxon>Mucilaginibacter</taxon>
    </lineage>
</organism>
<keyword evidence="6" id="KW-1185">Reference proteome</keyword>
<evidence type="ECO:0000256" key="2">
    <source>
        <dbReference type="ARBA" id="ARBA00022679"/>
    </source>
</evidence>
<dbReference type="RefSeq" id="WP_310096879.1">
    <property type="nucleotide sequence ID" value="NZ_JAVDUU010000003.1"/>
</dbReference>
<protein>
    <submittedName>
        <fullName evidence="5">GH43/DUF377 family glycosyl hydrolase</fullName>
    </submittedName>
</protein>
<evidence type="ECO:0000256" key="1">
    <source>
        <dbReference type="ARBA" id="ARBA00022676"/>
    </source>
</evidence>
<feature type="signal peptide" evidence="4">
    <location>
        <begin position="1"/>
        <end position="22"/>
    </location>
</feature>
<keyword evidence="4" id="KW-0732">Signal</keyword>
<keyword evidence="1" id="KW-0328">Glycosyltransferase</keyword>
<accession>A0ABU1TE52</accession>
<dbReference type="Gene3D" id="2.115.10.20">
    <property type="entry name" value="Glycosyl hydrolase domain, family 43"/>
    <property type="match status" value="1"/>
</dbReference>
<reference evidence="5 6" key="1">
    <citation type="submission" date="2023-07" db="EMBL/GenBank/DDBJ databases">
        <title>Sorghum-associated microbial communities from plants grown in Nebraska, USA.</title>
        <authorList>
            <person name="Schachtman D."/>
        </authorList>
    </citation>
    <scope>NUCLEOTIDE SEQUENCE [LARGE SCALE GENOMIC DNA]</scope>
    <source>
        <strain evidence="5 6">3262</strain>
    </source>
</reference>